<accession>A0A4D4KSE0</accession>
<evidence type="ECO:0000313" key="3">
    <source>
        <dbReference type="Proteomes" id="UP000299290"/>
    </source>
</evidence>
<keyword evidence="3" id="KW-1185">Reference proteome</keyword>
<evidence type="ECO:0000313" key="2">
    <source>
        <dbReference type="EMBL" id="GDY49368.1"/>
    </source>
</evidence>
<proteinExistence type="predicted"/>
<dbReference type="RefSeq" id="WP_137970684.1">
    <property type="nucleotide sequence ID" value="NZ_BJHV01000003.1"/>
</dbReference>
<feature type="region of interest" description="Disordered" evidence="1">
    <location>
        <begin position="219"/>
        <end position="239"/>
    </location>
</feature>
<dbReference type="AlphaFoldDB" id="A0A4D4KSE0"/>
<reference evidence="2 3" key="1">
    <citation type="journal article" date="2020" name="Int. J. Syst. Evol. Microbiol.">
        <title>Reclassification of Streptomyces castelarensis and Streptomyces sporoclivatus as later heterotypic synonyms of Streptomyces antimycoticus.</title>
        <authorList>
            <person name="Komaki H."/>
            <person name="Tamura T."/>
        </authorList>
    </citation>
    <scope>NUCLEOTIDE SEQUENCE [LARGE SCALE GENOMIC DNA]</scope>
    <source>
        <strain evidence="2 3">NBRC 12839</strain>
    </source>
</reference>
<name>A0A4D4KSE0_9ACTN</name>
<evidence type="ECO:0000256" key="1">
    <source>
        <dbReference type="SAM" id="MobiDB-lite"/>
    </source>
</evidence>
<gene>
    <name evidence="2" type="ORF">SANT12839_102500</name>
</gene>
<sequence length="259" mass="28034">MTADTLDTVEAQMVQLRAELRAAILAGQPNRARALRTDLGAAEATWYRLADALTPATPRATRTDLPVREHVHQTLVLLGAPAGPPLITSVAEAFFSAVVPAARLGTMRRDEERSFQSQPGARPYYLCAALTASQLTPARGLLAVSSWPLEQRLVTEHSARVDYLTHTIRVAEQVQRILDAGSDPSPAAWLLLERLARNIPGVAAGRRPTPEQVIRAAQPEHDALAPADNAARHDSAERARAELADPARLLFGAPRRPAK</sequence>
<comment type="caution">
    <text evidence="2">The sequence shown here is derived from an EMBL/GenBank/DDBJ whole genome shotgun (WGS) entry which is preliminary data.</text>
</comment>
<dbReference type="Proteomes" id="UP000299290">
    <property type="component" value="Unassembled WGS sequence"/>
</dbReference>
<dbReference type="EMBL" id="BJHV01000003">
    <property type="protein sequence ID" value="GDY49368.1"/>
    <property type="molecule type" value="Genomic_DNA"/>
</dbReference>
<protein>
    <submittedName>
        <fullName evidence="2">Uncharacterized protein</fullName>
    </submittedName>
</protein>
<feature type="compositionally biased region" description="Basic and acidic residues" evidence="1">
    <location>
        <begin position="230"/>
        <end position="239"/>
    </location>
</feature>
<organism evidence="2 3">
    <name type="scientific">Streptomyces antimycoticus</name>
    <dbReference type="NCBI Taxonomy" id="68175"/>
    <lineage>
        <taxon>Bacteria</taxon>
        <taxon>Bacillati</taxon>
        <taxon>Actinomycetota</taxon>
        <taxon>Actinomycetes</taxon>
        <taxon>Kitasatosporales</taxon>
        <taxon>Streptomycetaceae</taxon>
        <taxon>Streptomyces</taxon>
        <taxon>Streptomyces violaceusniger group</taxon>
    </lineage>
</organism>